<gene>
    <name evidence="1" type="ORF">GP644_23480</name>
</gene>
<evidence type="ECO:0000313" key="1">
    <source>
        <dbReference type="EMBL" id="KAE9624226.1"/>
    </source>
</evidence>
<dbReference type="EMBL" id="WSFO01000038">
    <property type="protein sequence ID" value="KAE9624226.1"/>
    <property type="molecule type" value="Genomic_DNA"/>
</dbReference>
<evidence type="ECO:0000313" key="2">
    <source>
        <dbReference type="Proteomes" id="UP000441586"/>
    </source>
</evidence>
<dbReference type="Proteomes" id="UP000441586">
    <property type="component" value="Unassembled WGS sequence"/>
</dbReference>
<comment type="caution">
    <text evidence="1">The sequence shown here is derived from an EMBL/GenBank/DDBJ whole genome shotgun (WGS) entry which is preliminary data.</text>
</comment>
<dbReference type="RefSeq" id="WP_158981873.1">
    <property type="nucleotide sequence ID" value="NZ_WSFO01000038.1"/>
</dbReference>
<sequence>MSHEQRRELSPSIRTYALAGVHDSLTQAGRAFDAIVGRKAMAEPENAALFAILVELQRVMRHPEPMFDELKRLVDDLEYLKGLEASR</sequence>
<proteinExistence type="predicted"/>
<name>A0A6A4RBY3_9RHOB</name>
<reference evidence="1 2" key="1">
    <citation type="submission" date="2019-12" db="EMBL/GenBank/DDBJ databases">
        <authorList>
            <person name="Zhang Y.-J."/>
        </authorList>
    </citation>
    <scope>NUCLEOTIDE SEQUENCE [LARGE SCALE GENOMIC DNA]</scope>
    <source>
        <strain evidence="1 2">H18S-6</strain>
    </source>
</reference>
<dbReference type="AlphaFoldDB" id="A0A6A4RBY3"/>
<accession>A0A6A4RBY3</accession>
<organism evidence="1 2">
    <name type="scientific">Parasedimentitalea maritima</name>
    <dbReference type="NCBI Taxonomy" id="2578117"/>
    <lineage>
        <taxon>Bacteria</taxon>
        <taxon>Pseudomonadati</taxon>
        <taxon>Pseudomonadota</taxon>
        <taxon>Alphaproteobacteria</taxon>
        <taxon>Rhodobacterales</taxon>
        <taxon>Paracoccaceae</taxon>
        <taxon>Parasedimentitalea</taxon>
    </lineage>
</organism>
<protein>
    <submittedName>
        <fullName evidence="1">Uncharacterized protein</fullName>
    </submittedName>
</protein>